<keyword evidence="4 11" id="KW-0812">Transmembrane</keyword>
<dbReference type="RefSeq" id="XP_056488955.1">
    <property type="nucleotide sequence ID" value="XM_056629653.1"/>
</dbReference>
<evidence type="ECO:0000256" key="3">
    <source>
        <dbReference type="ARBA" id="ARBA00022448"/>
    </source>
</evidence>
<evidence type="ECO:0000256" key="4">
    <source>
        <dbReference type="ARBA" id="ARBA00022692"/>
    </source>
</evidence>
<accession>A0A9X0B9M7</accession>
<name>A0A9X0B9M7_9EURO</name>
<evidence type="ECO:0000256" key="9">
    <source>
        <dbReference type="ARBA" id="ARBA00023136"/>
    </source>
</evidence>
<organism evidence="12 13">
    <name type="scientific">Penicillium cosmopolitanum</name>
    <dbReference type="NCBI Taxonomy" id="1131564"/>
    <lineage>
        <taxon>Eukaryota</taxon>
        <taxon>Fungi</taxon>
        <taxon>Dikarya</taxon>
        <taxon>Ascomycota</taxon>
        <taxon>Pezizomycotina</taxon>
        <taxon>Eurotiomycetes</taxon>
        <taxon>Eurotiomycetidae</taxon>
        <taxon>Eurotiales</taxon>
        <taxon>Aspergillaceae</taxon>
        <taxon>Penicillium</taxon>
    </lineage>
</organism>
<evidence type="ECO:0000256" key="8">
    <source>
        <dbReference type="ARBA" id="ARBA00023010"/>
    </source>
</evidence>
<dbReference type="PANTHER" id="PTHR12309">
    <property type="entry name" value="SEC61 GAMMA SUBUNIT"/>
    <property type="match status" value="1"/>
</dbReference>
<evidence type="ECO:0000256" key="1">
    <source>
        <dbReference type="ARBA" id="ARBA00004389"/>
    </source>
</evidence>
<dbReference type="InterPro" id="IPR023391">
    <property type="entry name" value="Prot_translocase_SecE_dom_sf"/>
</dbReference>
<keyword evidence="7 11" id="KW-1133">Transmembrane helix</keyword>
<comment type="similarity">
    <text evidence="2">Belongs to the SecE/SEC61-gamma family.</text>
</comment>
<evidence type="ECO:0000256" key="6">
    <source>
        <dbReference type="ARBA" id="ARBA00022927"/>
    </source>
</evidence>
<comment type="subcellular location">
    <subcellularLocation>
        <location evidence="1">Endoplasmic reticulum membrane</location>
        <topology evidence="1">Single-pass membrane protein</topology>
    </subcellularLocation>
</comment>
<evidence type="ECO:0000256" key="7">
    <source>
        <dbReference type="ARBA" id="ARBA00022989"/>
    </source>
</evidence>
<dbReference type="InterPro" id="IPR001901">
    <property type="entry name" value="Translocase_SecE/Sec61-g"/>
</dbReference>
<sequence length="192" mass="20877">MSAYRDALLSFDTGKEREDMPQTGRSSENCVSINKGDINPSSTSQRCRDVLGGKVKQVVDVERPKGARVPGIGKKCCSGSPEMEAAEVARMAFAPSSDPQIPPLKLTFFLQPPSPSHLTPHTMSDTIQELADIPKDFVREGSLFIKRCTKPDKREFIKISQAVGMGFLVMGAIGYFVKLIHIPVNQVLVGGA</sequence>
<feature type="compositionally biased region" description="Polar residues" evidence="10">
    <location>
        <begin position="23"/>
        <end position="32"/>
    </location>
</feature>
<feature type="region of interest" description="Disordered" evidence="10">
    <location>
        <begin position="1"/>
        <end position="46"/>
    </location>
</feature>
<reference evidence="12" key="2">
    <citation type="journal article" date="2023" name="IMA Fungus">
        <title>Comparative genomic study of the Penicillium genus elucidates a diverse pangenome and 15 lateral gene transfer events.</title>
        <authorList>
            <person name="Petersen C."/>
            <person name="Sorensen T."/>
            <person name="Nielsen M.R."/>
            <person name="Sondergaard T.E."/>
            <person name="Sorensen J.L."/>
            <person name="Fitzpatrick D.A."/>
            <person name="Frisvad J.C."/>
            <person name="Nielsen K.L."/>
        </authorList>
    </citation>
    <scope>NUCLEOTIDE SEQUENCE</scope>
    <source>
        <strain evidence="12">IBT 29677</strain>
    </source>
</reference>
<keyword evidence="9 11" id="KW-0472">Membrane</keyword>
<evidence type="ECO:0000256" key="10">
    <source>
        <dbReference type="SAM" id="MobiDB-lite"/>
    </source>
</evidence>
<dbReference type="GO" id="GO:0006605">
    <property type="term" value="P:protein targeting"/>
    <property type="evidence" value="ECO:0007669"/>
    <property type="project" value="InterPro"/>
</dbReference>
<dbReference type="GO" id="GO:0005789">
    <property type="term" value="C:endoplasmic reticulum membrane"/>
    <property type="evidence" value="ECO:0007669"/>
    <property type="project" value="UniProtKB-SubCell"/>
</dbReference>
<evidence type="ECO:0000256" key="2">
    <source>
        <dbReference type="ARBA" id="ARBA00008274"/>
    </source>
</evidence>
<keyword evidence="13" id="KW-1185">Reference proteome</keyword>
<dbReference type="InterPro" id="IPR008158">
    <property type="entry name" value="Translocase_Sec61-g"/>
</dbReference>
<dbReference type="SUPFAM" id="SSF103456">
    <property type="entry name" value="Preprotein translocase SecE subunit"/>
    <property type="match status" value="1"/>
</dbReference>
<dbReference type="HAMAP" id="MF_00422">
    <property type="entry name" value="SecE"/>
    <property type="match status" value="1"/>
</dbReference>
<dbReference type="EMBL" id="JAPZBU010000006">
    <property type="protein sequence ID" value="KAJ5396903.1"/>
    <property type="molecule type" value="Genomic_DNA"/>
</dbReference>
<dbReference type="GO" id="GO:0006886">
    <property type="term" value="P:intracellular protein transport"/>
    <property type="evidence" value="ECO:0007669"/>
    <property type="project" value="InterPro"/>
</dbReference>
<dbReference type="Proteomes" id="UP001147747">
    <property type="component" value="Unassembled WGS sequence"/>
</dbReference>
<keyword evidence="3" id="KW-0813">Transport</keyword>
<gene>
    <name evidence="12" type="ORF">N7509_005016</name>
</gene>
<dbReference type="GO" id="GO:0008320">
    <property type="term" value="F:protein transmembrane transporter activity"/>
    <property type="evidence" value="ECO:0007669"/>
    <property type="project" value="InterPro"/>
</dbReference>
<dbReference type="Gene3D" id="1.20.5.820">
    <property type="entry name" value="Preprotein translocase SecE subunit"/>
    <property type="match status" value="1"/>
</dbReference>
<reference evidence="12" key="1">
    <citation type="submission" date="2022-12" db="EMBL/GenBank/DDBJ databases">
        <authorList>
            <person name="Petersen C."/>
        </authorList>
    </citation>
    <scope>NUCLEOTIDE SEQUENCE</scope>
    <source>
        <strain evidence="12">IBT 29677</strain>
    </source>
</reference>
<evidence type="ECO:0000313" key="13">
    <source>
        <dbReference type="Proteomes" id="UP001147747"/>
    </source>
</evidence>
<dbReference type="Pfam" id="PF00584">
    <property type="entry name" value="SecE"/>
    <property type="match status" value="1"/>
</dbReference>
<evidence type="ECO:0000256" key="11">
    <source>
        <dbReference type="SAM" id="Phobius"/>
    </source>
</evidence>
<feature type="transmembrane region" description="Helical" evidence="11">
    <location>
        <begin position="156"/>
        <end position="177"/>
    </location>
</feature>
<dbReference type="NCBIfam" id="TIGR00327">
    <property type="entry name" value="secE_euk_arch"/>
    <property type="match status" value="1"/>
</dbReference>
<evidence type="ECO:0000256" key="5">
    <source>
        <dbReference type="ARBA" id="ARBA00022824"/>
    </source>
</evidence>
<proteinExistence type="inferred from homology"/>
<dbReference type="OrthoDB" id="2401875at2759"/>
<evidence type="ECO:0000313" key="12">
    <source>
        <dbReference type="EMBL" id="KAJ5396903.1"/>
    </source>
</evidence>
<dbReference type="GeneID" id="81368633"/>
<keyword evidence="6" id="KW-0653">Protein transport</keyword>
<dbReference type="AlphaFoldDB" id="A0A9X0B9M7"/>
<keyword evidence="5" id="KW-0256">Endoplasmic reticulum</keyword>
<comment type="caution">
    <text evidence="12">The sequence shown here is derived from an EMBL/GenBank/DDBJ whole genome shotgun (WGS) entry which is preliminary data.</text>
</comment>
<keyword evidence="8" id="KW-0811">Translocation</keyword>
<protein>
    <submittedName>
        <fullName evidence="12">Transport protein Sec61 subunit gamma</fullName>
    </submittedName>
</protein>